<dbReference type="eggNOG" id="COG3177">
    <property type="taxonomic scope" value="Bacteria"/>
</dbReference>
<evidence type="ECO:0000256" key="3">
    <source>
        <dbReference type="PIRSR" id="PIRSR640198-2"/>
    </source>
</evidence>
<dbReference type="AlphaFoldDB" id="H1XSS2"/>
<keyword evidence="7" id="KW-1185">Reference proteome</keyword>
<feature type="binding site" evidence="1">
    <location>
        <position position="69"/>
    </location>
    <ligand>
        <name>ATP</name>
        <dbReference type="ChEBI" id="CHEBI:30616"/>
    </ligand>
</feature>
<dbReference type="RefSeq" id="WP_006927249.1">
    <property type="nucleotide sequence ID" value="NZ_CM001402.1"/>
</dbReference>
<gene>
    <name evidence="5" type="ORF">Cabys_3502</name>
    <name evidence="6" type="ORF">Calab_0658</name>
</gene>
<dbReference type="PaxDb" id="880073-Calab_0658"/>
<name>H1XSS2_CALAY</name>
<dbReference type="InterPro" id="IPR040198">
    <property type="entry name" value="Fido_containing"/>
</dbReference>
<dbReference type="HOGENOM" id="CLU_047250_1_1_0"/>
<dbReference type="Pfam" id="PF21248">
    <property type="entry name" value="SoFic-like_C"/>
    <property type="match status" value="1"/>
</dbReference>
<dbReference type="InterPro" id="IPR036597">
    <property type="entry name" value="Fido-like_dom_sf"/>
</dbReference>
<dbReference type="OrthoDB" id="9813719at2"/>
<dbReference type="Pfam" id="PF02661">
    <property type="entry name" value="Fic"/>
    <property type="match status" value="1"/>
</dbReference>
<dbReference type="GO" id="GO:0005524">
    <property type="term" value="F:ATP binding"/>
    <property type="evidence" value="ECO:0007669"/>
    <property type="project" value="UniProtKB-KW"/>
</dbReference>
<feature type="binding site" evidence="1">
    <location>
        <position position="238"/>
    </location>
    <ligand>
        <name>ATP</name>
        <dbReference type="ChEBI" id="CHEBI:30616"/>
    </ligand>
</feature>
<dbReference type="PANTHER" id="PTHR13504:SF35">
    <property type="entry name" value="PROTEIN ADENYLYLTRANSFERASE SOFIC"/>
    <property type="match status" value="1"/>
</dbReference>
<evidence type="ECO:0000256" key="1">
    <source>
        <dbReference type="PIRSR" id="PIRSR038925-1"/>
    </source>
</evidence>
<reference evidence="6 7" key="1">
    <citation type="submission" date="2011-09" db="EMBL/GenBank/DDBJ databases">
        <title>The permanent draft genome of Caldithrix abyssi DSM 13497.</title>
        <authorList>
            <consortium name="US DOE Joint Genome Institute (JGI-PGF)"/>
            <person name="Lucas S."/>
            <person name="Han J."/>
            <person name="Lapidus A."/>
            <person name="Bruce D."/>
            <person name="Goodwin L."/>
            <person name="Pitluck S."/>
            <person name="Peters L."/>
            <person name="Kyrpides N."/>
            <person name="Mavromatis K."/>
            <person name="Ivanova N."/>
            <person name="Mikhailova N."/>
            <person name="Chertkov O."/>
            <person name="Detter J.C."/>
            <person name="Tapia R."/>
            <person name="Han C."/>
            <person name="Land M."/>
            <person name="Hauser L."/>
            <person name="Markowitz V."/>
            <person name="Cheng J.-F."/>
            <person name="Hugenholtz P."/>
            <person name="Woyke T."/>
            <person name="Wu D."/>
            <person name="Spring S."/>
            <person name="Brambilla E."/>
            <person name="Klenk H.-P."/>
            <person name="Eisen J.A."/>
        </authorList>
    </citation>
    <scope>NUCLEOTIDE SEQUENCE [LARGE SCALE GENOMIC DNA]</scope>
    <source>
        <strain evidence="6 7">DSM 13497</strain>
    </source>
</reference>
<feature type="domain" description="Fido" evidence="4">
    <location>
        <begin position="116"/>
        <end position="260"/>
    </location>
</feature>
<dbReference type="PROSITE" id="PS51459">
    <property type="entry name" value="FIDO"/>
    <property type="match status" value="1"/>
</dbReference>
<dbReference type="SUPFAM" id="SSF140931">
    <property type="entry name" value="Fic-like"/>
    <property type="match status" value="1"/>
</dbReference>
<feature type="active site" evidence="2">
    <location>
        <position position="196"/>
    </location>
</feature>
<organism evidence="6 7">
    <name type="scientific">Caldithrix abyssi DSM 13497</name>
    <dbReference type="NCBI Taxonomy" id="880073"/>
    <lineage>
        <taxon>Bacteria</taxon>
        <taxon>Pseudomonadati</taxon>
        <taxon>Calditrichota</taxon>
        <taxon>Calditrichia</taxon>
        <taxon>Calditrichales</taxon>
        <taxon>Calditrichaceae</taxon>
        <taxon>Caldithrix</taxon>
    </lineage>
</organism>
<dbReference type="PIRSF" id="PIRSF038925">
    <property type="entry name" value="AMP-prot_trans"/>
    <property type="match status" value="1"/>
</dbReference>
<dbReference type="STRING" id="880073.Cabys_3502"/>
<proteinExistence type="predicted"/>
<dbReference type="Proteomes" id="UP000004671">
    <property type="component" value="Chromosome"/>
</dbReference>
<evidence type="ECO:0000313" key="6">
    <source>
        <dbReference type="EMBL" id="EHO40299.1"/>
    </source>
</evidence>
<reference evidence="5 8" key="2">
    <citation type="submission" date="2016-11" db="EMBL/GenBank/DDBJ databases">
        <title>Genomic analysis of Caldithrix abyssi and proposal of a novel bacterial phylum Caldithrichaeota.</title>
        <authorList>
            <person name="Kublanov I."/>
            <person name="Sigalova O."/>
            <person name="Gavrilov S."/>
            <person name="Lebedinsky A."/>
            <person name="Ivanova N."/>
            <person name="Daum C."/>
            <person name="Reddy T."/>
            <person name="Klenk H.P."/>
            <person name="Goker M."/>
            <person name="Reva O."/>
            <person name="Miroshnichenko M."/>
            <person name="Kyprides N."/>
            <person name="Woyke T."/>
            <person name="Gelfand M."/>
        </authorList>
    </citation>
    <scope>NUCLEOTIDE SEQUENCE [LARGE SCALE GENOMIC DNA]</scope>
    <source>
        <strain evidence="5 8">LF13</strain>
    </source>
</reference>
<dbReference type="EMBL" id="CM001402">
    <property type="protein sequence ID" value="EHO40299.1"/>
    <property type="molecule type" value="Genomic_DNA"/>
</dbReference>
<dbReference type="InterPro" id="IPR025758">
    <property type="entry name" value="Fic/DOC_N"/>
</dbReference>
<protein>
    <submittedName>
        <fullName evidence="5">Fic family protein</fullName>
    </submittedName>
    <submittedName>
        <fullName evidence="6">Filamentation induced by cAMP protein Fic</fullName>
    </submittedName>
</protein>
<dbReference type="InterPro" id="IPR048770">
    <property type="entry name" value="SoFic-like_C"/>
</dbReference>
<feature type="binding site" evidence="3">
    <location>
        <begin position="200"/>
        <end position="207"/>
    </location>
    <ligand>
        <name>ATP</name>
        <dbReference type="ChEBI" id="CHEBI:30616"/>
    </ligand>
</feature>
<evidence type="ECO:0000256" key="2">
    <source>
        <dbReference type="PIRSR" id="PIRSR640198-1"/>
    </source>
</evidence>
<keyword evidence="1" id="KW-0067">ATP-binding</keyword>
<dbReference type="PANTHER" id="PTHR13504">
    <property type="entry name" value="FIDO DOMAIN-CONTAINING PROTEIN DDB_G0283145"/>
    <property type="match status" value="1"/>
</dbReference>
<dbReference type="KEGG" id="caby:Cabys_3502"/>
<evidence type="ECO:0000259" key="4">
    <source>
        <dbReference type="PROSITE" id="PS51459"/>
    </source>
</evidence>
<dbReference type="InterPro" id="IPR026287">
    <property type="entry name" value="SoFic-like"/>
</dbReference>
<dbReference type="EMBL" id="CP018099">
    <property type="protein sequence ID" value="APF20248.1"/>
    <property type="molecule type" value="Genomic_DNA"/>
</dbReference>
<evidence type="ECO:0000313" key="8">
    <source>
        <dbReference type="Proteomes" id="UP000183868"/>
    </source>
</evidence>
<dbReference type="Proteomes" id="UP000183868">
    <property type="component" value="Chromosome"/>
</dbReference>
<feature type="binding site" evidence="3">
    <location>
        <begin position="238"/>
        <end position="239"/>
    </location>
    <ligand>
        <name>ATP</name>
        <dbReference type="ChEBI" id="CHEBI:30616"/>
    </ligand>
</feature>
<evidence type="ECO:0000313" key="7">
    <source>
        <dbReference type="Proteomes" id="UP000004671"/>
    </source>
</evidence>
<dbReference type="Pfam" id="PF13784">
    <property type="entry name" value="Fic_N"/>
    <property type="match status" value="1"/>
</dbReference>
<keyword evidence="1" id="KW-0547">Nucleotide-binding</keyword>
<sequence>MRLDPLKPFNELPLLPPGKEVETRPVLKKAITANRVLAELKGLGLTIPNQAMLIDSLILQEAKASSEIENIITTNDALYRAFAVAAGKIDPATKEVLRYREALWEGYRLLKQDNLLTTNLFIRLVQIIKQNQAGIRKTPGTKIINDATGEVVYTPPEGENVIREKLKNLEAFIHAEDEMDPLVKLALIHYQFEAIHPFSDGNGRTGRIINILFLVQQGLLELPVLYLSKAIIERKSEYYRLLREVTENGQWEPWILFMLQAIEETADFTRRRILAIRELMDEVEEEVKKKLPKRIYSKELIEILFRQPYCKIAFLVKAGIASRNIAAGYLKELVKAGILKPHKAGNEMLYLNWRLFELLSSG</sequence>
<accession>H1XSS2</accession>
<feature type="binding site" evidence="1">
    <location>
        <position position="196"/>
    </location>
    <ligand>
        <name>ATP</name>
        <dbReference type="ChEBI" id="CHEBI:30616"/>
    </ligand>
</feature>
<feature type="binding site" evidence="1">
    <location>
        <begin position="201"/>
        <end position="207"/>
    </location>
    <ligand>
        <name>ATP</name>
        <dbReference type="ChEBI" id="CHEBI:30616"/>
    </ligand>
</feature>
<dbReference type="InterPro" id="IPR003812">
    <property type="entry name" value="Fido"/>
</dbReference>
<dbReference type="Gene3D" id="1.10.3290.10">
    <property type="entry name" value="Fido-like domain"/>
    <property type="match status" value="1"/>
</dbReference>
<evidence type="ECO:0000313" key="5">
    <source>
        <dbReference type="EMBL" id="APF20248.1"/>
    </source>
</evidence>